<reference evidence="3" key="1">
    <citation type="journal article" date="2019" name="Int. J. Syst. Evol. Microbiol.">
        <title>The Global Catalogue of Microorganisms (GCM) 10K type strain sequencing project: providing services to taxonomists for standard genome sequencing and annotation.</title>
        <authorList>
            <consortium name="The Broad Institute Genomics Platform"/>
            <consortium name="The Broad Institute Genome Sequencing Center for Infectious Disease"/>
            <person name="Wu L."/>
            <person name="Ma J."/>
        </authorList>
    </citation>
    <scope>NUCLEOTIDE SEQUENCE [LARGE SCALE GENOMIC DNA]</scope>
    <source>
        <strain evidence="3">CGMCC 4.7139</strain>
    </source>
</reference>
<name>A0ABV9GDE6_9ACTN</name>
<dbReference type="Proteomes" id="UP001595993">
    <property type="component" value="Unassembled WGS sequence"/>
</dbReference>
<keyword evidence="3" id="KW-1185">Reference proteome</keyword>
<sequence length="169" mass="19587">MNTDGWAVVVASVALVVSVGTWLHGRHEKQRDLFLSLHERLTHPDFQSGRRILWDEIHHSGDVEVLIRHRPQDFRQVSGAIAMFDILGLYVAKKYVNKDAVLQEWGSTVARTYLHGVHVLDACEPEFGWRPWPHFEELGEEADRWHVRKGRRHPEEVSGAFEARPLRRS</sequence>
<evidence type="ECO:0008006" key="4">
    <source>
        <dbReference type="Google" id="ProtNLM"/>
    </source>
</evidence>
<dbReference type="RefSeq" id="WP_381198767.1">
    <property type="nucleotide sequence ID" value="NZ_JBHSFE010000018.1"/>
</dbReference>
<feature type="transmembrane region" description="Helical" evidence="1">
    <location>
        <begin position="6"/>
        <end position="25"/>
    </location>
</feature>
<keyword evidence="1" id="KW-0812">Transmembrane</keyword>
<protein>
    <recommendedName>
        <fullName evidence="4">DUF4760 domain-containing protein</fullName>
    </recommendedName>
</protein>
<proteinExistence type="predicted"/>
<keyword evidence="1" id="KW-0472">Membrane</keyword>
<evidence type="ECO:0000256" key="1">
    <source>
        <dbReference type="SAM" id="Phobius"/>
    </source>
</evidence>
<comment type="caution">
    <text evidence="2">The sequence shown here is derived from an EMBL/GenBank/DDBJ whole genome shotgun (WGS) entry which is preliminary data.</text>
</comment>
<gene>
    <name evidence="2" type="ORF">ACFO9E_22715</name>
</gene>
<accession>A0ABV9GDE6</accession>
<dbReference type="EMBL" id="JBHSFE010000018">
    <property type="protein sequence ID" value="MFC4610584.1"/>
    <property type="molecule type" value="Genomic_DNA"/>
</dbReference>
<keyword evidence="1" id="KW-1133">Transmembrane helix</keyword>
<evidence type="ECO:0000313" key="3">
    <source>
        <dbReference type="Proteomes" id="UP001595993"/>
    </source>
</evidence>
<evidence type="ECO:0000313" key="2">
    <source>
        <dbReference type="EMBL" id="MFC4610584.1"/>
    </source>
</evidence>
<organism evidence="2 3">
    <name type="scientific">Streptomyces maoxianensis</name>
    <dbReference type="NCBI Taxonomy" id="1459942"/>
    <lineage>
        <taxon>Bacteria</taxon>
        <taxon>Bacillati</taxon>
        <taxon>Actinomycetota</taxon>
        <taxon>Actinomycetes</taxon>
        <taxon>Kitasatosporales</taxon>
        <taxon>Streptomycetaceae</taxon>
        <taxon>Streptomyces</taxon>
    </lineage>
</organism>